<evidence type="ECO:0000256" key="6">
    <source>
        <dbReference type="ARBA" id="ARBA00049348"/>
    </source>
</evidence>
<dbReference type="AlphaFoldDB" id="A0A0F9SUY2"/>
<evidence type="ECO:0000256" key="4">
    <source>
        <dbReference type="ARBA" id="ARBA00022763"/>
    </source>
</evidence>
<dbReference type="InterPro" id="IPR036217">
    <property type="entry name" value="MethylDNA_cys_MeTrfase_DNAb"/>
</dbReference>
<dbReference type="SUPFAM" id="SSF46767">
    <property type="entry name" value="Methylated DNA-protein cysteine methyltransferase, C-terminal domain"/>
    <property type="match status" value="1"/>
</dbReference>
<dbReference type="InterPro" id="IPR014048">
    <property type="entry name" value="MethylDNA_cys_MeTrfase_DNA-bd"/>
</dbReference>
<keyword evidence="5" id="KW-0234">DNA repair</keyword>
<organism evidence="8">
    <name type="scientific">marine sediment metagenome</name>
    <dbReference type="NCBI Taxonomy" id="412755"/>
    <lineage>
        <taxon>unclassified sequences</taxon>
        <taxon>metagenomes</taxon>
        <taxon>ecological metagenomes</taxon>
    </lineage>
</organism>
<sequence>MVSFRCFEENKNTVLDQVRFFVNETDALNYILREKLEIFEDNSLTDCKEILALKELILNYLSGKNFNLFDSIKALNINLAEEEKFTTEFSRNVIKSLINLDRGEKTTYSEIGAKIGSKAYRAIGNVLRKNPLPLIIPCHRVLKKSGDIGGFMGESDKSWQVNLKKNLLKIEESN</sequence>
<keyword evidence="4" id="KW-0227">DNA damage</keyword>
<dbReference type="PROSITE" id="PS00374">
    <property type="entry name" value="MGMT"/>
    <property type="match status" value="1"/>
</dbReference>
<comment type="catalytic activity">
    <reaction evidence="1">
        <text>a 4-O-methyl-thymidine in DNA + L-cysteinyl-[protein] = a thymidine in DNA + S-methyl-L-cysteinyl-[protein]</text>
        <dbReference type="Rhea" id="RHEA:53428"/>
        <dbReference type="Rhea" id="RHEA-COMP:10131"/>
        <dbReference type="Rhea" id="RHEA-COMP:10132"/>
        <dbReference type="Rhea" id="RHEA-COMP:13555"/>
        <dbReference type="Rhea" id="RHEA-COMP:13556"/>
        <dbReference type="ChEBI" id="CHEBI:29950"/>
        <dbReference type="ChEBI" id="CHEBI:82612"/>
        <dbReference type="ChEBI" id="CHEBI:137386"/>
        <dbReference type="ChEBI" id="CHEBI:137387"/>
        <dbReference type="EC" id="2.1.1.63"/>
    </reaction>
</comment>
<dbReference type="InterPro" id="IPR036388">
    <property type="entry name" value="WH-like_DNA-bd_sf"/>
</dbReference>
<dbReference type="Pfam" id="PF01035">
    <property type="entry name" value="DNA_binding_1"/>
    <property type="match status" value="1"/>
</dbReference>
<comment type="caution">
    <text evidence="8">The sequence shown here is derived from an EMBL/GenBank/DDBJ whole genome shotgun (WGS) entry which is preliminary data.</text>
</comment>
<comment type="catalytic activity">
    <reaction evidence="6">
        <text>a 6-O-methyl-2'-deoxyguanosine in DNA + L-cysteinyl-[protein] = S-methyl-L-cysteinyl-[protein] + a 2'-deoxyguanosine in DNA</text>
        <dbReference type="Rhea" id="RHEA:24000"/>
        <dbReference type="Rhea" id="RHEA-COMP:10131"/>
        <dbReference type="Rhea" id="RHEA-COMP:10132"/>
        <dbReference type="Rhea" id="RHEA-COMP:11367"/>
        <dbReference type="Rhea" id="RHEA-COMP:11368"/>
        <dbReference type="ChEBI" id="CHEBI:29950"/>
        <dbReference type="ChEBI" id="CHEBI:82612"/>
        <dbReference type="ChEBI" id="CHEBI:85445"/>
        <dbReference type="ChEBI" id="CHEBI:85448"/>
        <dbReference type="EC" id="2.1.1.63"/>
    </reaction>
</comment>
<protein>
    <recommendedName>
        <fullName evidence="7">Methylated-DNA-[protein]-cysteine S-methyltransferase DNA binding domain-containing protein</fullName>
    </recommendedName>
</protein>
<feature type="domain" description="Methylated-DNA-[protein]-cysteine S-methyltransferase DNA binding" evidence="7">
    <location>
        <begin position="88"/>
        <end position="172"/>
    </location>
</feature>
<dbReference type="PANTHER" id="PTHR10815:SF13">
    <property type="entry name" value="METHYLATED-DNA--PROTEIN-CYSTEINE METHYLTRANSFERASE"/>
    <property type="match status" value="1"/>
</dbReference>
<evidence type="ECO:0000256" key="5">
    <source>
        <dbReference type="ARBA" id="ARBA00023204"/>
    </source>
</evidence>
<dbReference type="GO" id="GO:0003908">
    <property type="term" value="F:methylated-DNA-[protein]-cysteine S-methyltransferase activity"/>
    <property type="evidence" value="ECO:0007669"/>
    <property type="project" value="UniProtKB-EC"/>
</dbReference>
<gene>
    <name evidence="8" type="ORF">LCGC14_0471740</name>
</gene>
<dbReference type="InterPro" id="IPR001497">
    <property type="entry name" value="MethylDNA_cys_MeTrfase_AS"/>
</dbReference>
<proteinExistence type="predicted"/>
<evidence type="ECO:0000256" key="3">
    <source>
        <dbReference type="ARBA" id="ARBA00022679"/>
    </source>
</evidence>
<dbReference type="NCBIfam" id="TIGR00589">
    <property type="entry name" value="ogt"/>
    <property type="match status" value="1"/>
</dbReference>
<dbReference type="EMBL" id="LAZR01000501">
    <property type="protein sequence ID" value="KKN66452.1"/>
    <property type="molecule type" value="Genomic_DNA"/>
</dbReference>
<keyword evidence="2" id="KW-0489">Methyltransferase</keyword>
<keyword evidence="3" id="KW-0808">Transferase</keyword>
<dbReference type="CDD" id="cd06445">
    <property type="entry name" value="ATase"/>
    <property type="match status" value="1"/>
</dbReference>
<evidence type="ECO:0000259" key="7">
    <source>
        <dbReference type="Pfam" id="PF01035"/>
    </source>
</evidence>
<dbReference type="Gene3D" id="1.10.10.10">
    <property type="entry name" value="Winged helix-like DNA-binding domain superfamily/Winged helix DNA-binding domain"/>
    <property type="match status" value="1"/>
</dbReference>
<dbReference type="GO" id="GO:0006281">
    <property type="term" value="P:DNA repair"/>
    <property type="evidence" value="ECO:0007669"/>
    <property type="project" value="UniProtKB-KW"/>
</dbReference>
<dbReference type="PANTHER" id="PTHR10815">
    <property type="entry name" value="METHYLATED-DNA--PROTEIN-CYSTEINE METHYLTRANSFERASE"/>
    <property type="match status" value="1"/>
</dbReference>
<dbReference type="GO" id="GO:0032259">
    <property type="term" value="P:methylation"/>
    <property type="evidence" value="ECO:0007669"/>
    <property type="project" value="UniProtKB-KW"/>
</dbReference>
<evidence type="ECO:0000313" key="8">
    <source>
        <dbReference type="EMBL" id="KKN66452.1"/>
    </source>
</evidence>
<name>A0A0F9SUY2_9ZZZZ</name>
<evidence type="ECO:0000256" key="2">
    <source>
        <dbReference type="ARBA" id="ARBA00022603"/>
    </source>
</evidence>
<reference evidence="8" key="1">
    <citation type="journal article" date="2015" name="Nature">
        <title>Complex archaea that bridge the gap between prokaryotes and eukaryotes.</title>
        <authorList>
            <person name="Spang A."/>
            <person name="Saw J.H."/>
            <person name="Jorgensen S.L."/>
            <person name="Zaremba-Niedzwiedzka K."/>
            <person name="Martijn J."/>
            <person name="Lind A.E."/>
            <person name="van Eijk R."/>
            <person name="Schleper C."/>
            <person name="Guy L."/>
            <person name="Ettema T.J."/>
        </authorList>
    </citation>
    <scope>NUCLEOTIDE SEQUENCE</scope>
</reference>
<accession>A0A0F9SUY2</accession>
<evidence type="ECO:0000256" key="1">
    <source>
        <dbReference type="ARBA" id="ARBA00001286"/>
    </source>
</evidence>